<dbReference type="Proteomes" id="UP000231379">
    <property type="component" value="Unassembled WGS sequence"/>
</dbReference>
<evidence type="ECO:0000313" key="3">
    <source>
        <dbReference type="Proteomes" id="UP000231379"/>
    </source>
</evidence>
<dbReference type="AlphaFoldDB" id="A0A2H0U8B0"/>
<dbReference type="EMBL" id="PFBM01000009">
    <property type="protein sequence ID" value="PIR82652.1"/>
    <property type="molecule type" value="Genomic_DNA"/>
</dbReference>
<comment type="caution">
    <text evidence="2">The sequence shown here is derived from an EMBL/GenBank/DDBJ whole genome shotgun (WGS) entry which is preliminary data.</text>
</comment>
<keyword evidence="1" id="KW-0472">Membrane</keyword>
<sequence>MDRRVEILLRVGLAFAFLYPPVSAYLDPYAWIGFFPQFLRDIAGNDALLLHAFGVVEIALGAWVLFGRNIFWPSAIMVGMLAGIVLLNWRAMDILFRDISILALALALALEHWKRERPTPSAYVPS</sequence>
<organism evidence="2 3">
    <name type="scientific">Candidatus Kaiserbacteria bacterium CG10_big_fil_rev_8_21_14_0_10_59_10</name>
    <dbReference type="NCBI Taxonomy" id="1974612"/>
    <lineage>
        <taxon>Bacteria</taxon>
        <taxon>Candidatus Kaiseribacteriota</taxon>
    </lineage>
</organism>
<evidence type="ECO:0000256" key="1">
    <source>
        <dbReference type="SAM" id="Phobius"/>
    </source>
</evidence>
<reference evidence="3" key="1">
    <citation type="submission" date="2017-09" db="EMBL/GenBank/DDBJ databases">
        <title>Depth-based differentiation of microbial function through sediment-hosted aquifers and enrichment of novel symbionts in the deep terrestrial subsurface.</title>
        <authorList>
            <person name="Probst A.J."/>
            <person name="Ladd B."/>
            <person name="Jarett J.K."/>
            <person name="Geller-Mcgrath D.E."/>
            <person name="Sieber C.M.K."/>
            <person name="Emerson J.B."/>
            <person name="Anantharaman K."/>
            <person name="Thomas B.C."/>
            <person name="Malmstrom R."/>
            <person name="Stieglmeier M."/>
            <person name="Klingl A."/>
            <person name="Woyke T."/>
            <person name="Ryan C.M."/>
            <person name="Banfield J.F."/>
        </authorList>
    </citation>
    <scope>NUCLEOTIDE SEQUENCE [LARGE SCALE GENOMIC DNA]</scope>
</reference>
<proteinExistence type="predicted"/>
<protein>
    <recommendedName>
        <fullName evidence="4">DoxX family protein</fullName>
    </recommendedName>
</protein>
<accession>A0A2H0U8B0</accession>
<feature type="transmembrane region" description="Helical" evidence="1">
    <location>
        <begin position="71"/>
        <end position="89"/>
    </location>
</feature>
<evidence type="ECO:0000313" key="2">
    <source>
        <dbReference type="EMBL" id="PIR82652.1"/>
    </source>
</evidence>
<keyword evidence="1" id="KW-0812">Transmembrane</keyword>
<name>A0A2H0U8B0_9BACT</name>
<evidence type="ECO:0008006" key="4">
    <source>
        <dbReference type="Google" id="ProtNLM"/>
    </source>
</evidence>
<keyword evidence="1" id="KW-1133">Transmembrane helix</keyword>
<gene>
    <name evidence="2" type="ORF">COU20_01255</name>
</gene>